<dbReference type="InterPro" id="IPR008964">
    <property type="entry name" value="Invasin/intimin_cell_adhesion"/>
</dbReference>
<evidence type="ECO:0000256" key="1">
    <source>
        <dbReference type="SAM" id="SignalP"/>
    </source>
</evidence>
<accession>A0ABX2H4M7</accession>
<proteinExistence type="predicted"/>
<organism evidence="2 3">
    <name type="scientific">Blautia faecis</name>
    <dbReference type="NCBI Taxonomy" id="871665"/>
    <lineage>
        <taxon>Bacteria</taxon>
        <taxon>Bacillati</taxon>
        <taxon>Bacillota</taxon>
        <taxon>Clostridia</taxon>
        <taxon>Lachnospirales</taxon>
        <taxon>Lachnospiraceae</taxon>
        <taxon>Blautia</taxon>
    </lineage>
</organism>
<sequence>MKKSLKKIITVVLTFAMMFAMTVPAYAKEAFKILKTNATIYSSKTMENRRCYNPDELIAYIGKRKVVVESSNTKVATVKIKDNVIWATPQKAGTTTITVKTERETYKCTFTVYKYVNPVSSAKVGKLTIKGTAFKKNAIYNLRYSKYKNKSIAFKFNLKKGWKLRGGISYARSNWGVAKMLPNGSKIKVAGGSGFLAVALAENIKTGQRERIHIYFK</sequence>
<dbReference type="Proteomes" id="UP001644719">
    <property type="component" value="Unassembled WGS sequence"/>
</dbReference>
<gene>
    <name evidence="2" type="ORF">G5B17_03595</name>
</gene>
<dbReference type="SUPFAM" id="SSF49373">
    <property type="entry name" value="Invasin/intimin cell-adhesion fragments"/>
    <property type="match status" value="1"/>
</dbReference>
<reference evidence="2 3" key="1">
    <citation type="journal article" date="2020" name="Cell Host Microbe">
        <title>Functional and Genomic Variation between Human-Derived Isolates of Lachnospiraceae Reveals Inter- and Intra-Species Diversity.</title>
        <authorList>
            <person name="Sorbara M.T."/>
            <person name="Littmann E.R."/>
            <person name="Fontana E."/>
            <person name="Moody T.U."/>
            <person name="Kohout C.E."/>
            <person name="Gjonbalaj M."/>
            <person name="Eaton V."/>
            <person name="Seok R."/>
            <person name="Leiner I.M."/>
            <person name="Pamer E.G."/>
        </authorList>
    </citation>
    <scope>NUCLEOTIDE SEQUENCE [LARGE SCALE GENOMIC DNA]</scope>
    <source>
        <strain evidence="2 3">MSK.17.74</strain>
    </source>
</reference>
<feature type="signal peptide" evidence="1">
    <location>
        <begin position="1"/>
        <end position="27"/>
    </location>
</feature>
<comment type="caution">
    <text evidence="2">The sequence shown here is derived from an EMBL/GenBank/DDBJ whole genome shotgun (WGS) entry which is preliminary data.</text>
</comment>
<evidence type="ECO:0000313" key="3">
    <source>
        <dbReference type="Proteomes" id="UP001644719"/>
    </source>
</evidence>
<feature type="chain" id="PRO_5047151129" description="Bacterial Ig-like domain (Group 2)" evidence="1">
    <location>
        <begin position="28"/>
        <end position="217"/>
    </location>
</feature>
<dbReference type="RefSeq" id="WP_173769355.1">
    <property type="nucleotide sequence ID" value="NZ_JAAITS010000006.1"/>
</dbReference>
<dbReference type="Gene3D" id="2.60.40.1080">
    <property type="match status" value="1"/>
</dbReference>
<protein>
    <recommendedName>
        <fullName evidence="4">Bacterial Ig-like domain (Group 2)</fullName>
    </recommendedName>
</protein>
<name>A0ABX2H4M7_9FIRM</name>
<evidence type="ECO:0000313" key="2">
    <source>
        <dbReference type="EMBL" id="NSG84538.1"/>
    </source>
</evidence>
<keyword evidence="3" id="KW-1185">Reference proteome</keyword>
<dbReference type="EMBL" id="JAAITS010000006">
    <property type="protein sequence ID" value="NSG84538.1"/>
    <property type="molecule type" value="Genomic_DNA"/>
</dbReference>
<keyword evidence="1" id="KW-0732">Signal</keyword>
<evidence type="ECO:0008006" key="4">
    <source>
        <dbReference type="Google" id="ProtNLM"/>
    </source>
</evidence>